<comment type="caution">
    <text evidence="1">The sequence shown here is derived from an EMBL/GenBank/DDBJ whole genome shotgun (WGS) entry which is preliminary data.</text>
</comment>
<dbReference type="AlphaFoldDB" id="A0A848LRR1"/>
<dbReference type="RefSeq" id="WP_169349542.1">
    <property type="nucleotide sequence ID" value="NZ_JABBJJ010000237.1"/>
</dbReference>
<proteinExistence type="predicted"/>
<reference evidence="1 2" key="1">
    <citation type="submission" date="2020-04" db="EMBL/GenBank/DDBJ databases">
        <title>Draft genome of Pyxidicoccus fallax type strain.</title>
        <authorList>
            <person name="Whitworth D.E."/>
        </authorList>
    </citation>
    <scope>NUCLEOTIDE SEQUENCE [LARGE SCALE GENOMIC DNA]</scope>
    <source>
        <strain evidence="1 2">DSM 14698</strain>
    </source>
</reference>
<dbReference type="Proteomes" id="UP000518300">
    <property type="component" value="Unassembled WGS sequence"/>
</dbReference>
<accession>A0A848LRR1</accession>
<gene>
    <name evidence="1" type="ORF">HG543_36500</name>
</gene>
<sequence length="168" mass="18283">MSPLLKNLASICTLTATALLLIADSEPREPCHRAAEDVTFAISESTCGENGLLRIQVGKDSCFTNEVEASPESDLPTSWSADDSGDLREGGWSLMRITRREEQPREGDSAARIEVETTRVCGATSVGGALRLRCRDTEDWYHLSKDGAILMYVGPDDVGECHALLTPR</sequence>
<evidence type="ECO:0000313" key="1">
    <source>
        <dbReference type="EMBL" id="NMO20322.1"/>
    </source>
</evidence>
<dbReference type="EMBL" id="JABBJJ010000237">
    <property type="protein sequence ID" value="NMO20322.1"/>
    <property type="molecule type" value="Genomic_DNA"/>
</dbReference>
<organism evidence="1 2">
    <name type="scientific">Pyxidicoccus fallax</name>
    <dbReference type="NCBI Taxonomy" id="394095"/>
    <lineage>
        <taxon>Bacteria</taxon>
        <taxon>Pseudomonadati</taxon>
        <taxon>Myxococcota</taxon>
        <taxon>Myxococcia</taxon>
        <taxon>Myxococcales</taxon>
        <taxon>Cystobacterineae</taxon>
        <taxon>Myxococcaceae</taxon>
        <taxon>Pyxidicoccus</taxon>
    </lineage>
</organism>
<protein>
    <submittedName>
        <fullName evidence="1">Uncharacterized protein</fullName>
    </submittedName>
</protein>
<name>A0A848LRR1_9BACT</name>
<evidence type="ECO:0000313" key="2">
    <source>
        <dbReference type="Proteomes" id="UP000518300"/>
    </source>
</evidence>
<keyword evidence="2" id="KW-1185">Reference proteome</keyword>